<organism evidence="2">
    <name type="scientific">Fervidicoccus fontis</name>
    <dbReference type="NCBI Taxonomy" id="683846"/>
    <lineage>
        <taxon>Archaea</taxon>
        <taxon>Thermoproteota</taxon>
        <taxon>Thermoprotei</taxon>
        <taxon>Fervidicoccales</taxon>
        <taxon>Fervidicoccaceae</taxon>
        <taxon>Fervidicoccus</taxon>
    </lineage>
</organism>
<evidence type="ECO:0000313" key="2">
    <source>
        <dbReference type="EMBL" id="HHQ79841.1"/>
    </source>
</evidence>
<reference evidence="2" key="1">
    <citation type="journal article" date="2020" name="mSystems">
        <title>Genome- and Community-Level Interaction Insights into Carbon Utilization and Element Cycling Functions of Hydrothermarchaeota in Hydrothermal Sediment.</title>
        <authorList>
            <person name="Zhou Z."/>
            <person name="Liu Y."/>
            <person name="Xu W."/>
            <person name="Pan J."/>
            <person name="Luo Z.H."/>
            <person name="Li M."/>
        </authorList>
    </citation>
    <scope>NUCLEOTIDE SEQUENCE [LARGE SCALE GENOMIC DNA]</scope>
    <source>
        <strain evidence="2">SpSt-1116</strain>
    </source>
</reference>
<dbReference type="Gene3D" id="2.40.100.20">
    <property type="match status" value="1"/>
</dbReference>
<accession>A0A7J3ZI60</accession>
<sequence>MIVEVYFKDMESSIAIKLERHAREIEEHLPFKSKARVWKEEVYFESPIEIKGDLELVNRAFKGEVYYWPPGKALCIFYGISQPYTPIAWIGTLLDPVSRVYEVCDGVSVEVRRHEVSDEYRGIVDALERLGYTTATPLDEGSRIVVAAKRREAGGAGGARRLALLVYPESYGLYIEGEPLFKYHGTARDMGTIEALERRLGEELKPEYARLDIVEECYIAITACTASQEELERAVVELERAYLLAIEMLARSP</sequence>
<feature type="domain" description="Cyclophilin TM1367-like" evidence="1">
    <location>
        <begin position="3"/>
        <end position="112"/>
    </location>
</feature>
<dbReference type="AlphaFoldDB" id="A0A7J3ZI60"/>
<dbReference type="InterPro" id="IPR025658">
    <property type="entry name" value="Cyclophilin_TM1367"/>
</dbReference>
<dbReference type="InterPro" id="IPR029000">
    <property type="entry name" value="Cyclophilin-like_dom_sf"/>
</dbReference>
<dbReference type="SUPFAM" id="SSF50891">
    <property type="entry name" value="Cyclophilin-like"/>
    <property type="match status" value="1"/>
</dbReference>
<protein>
    <recommendedName>
        <fullName evidence="1">Cyclophilin TM1367-like domain-containing protein</fullName>
    </recommendedName>
</protein>
<gene>
    <name evidence="2" type="ORF">ENM78_00015</name>
</gene>
<dbReference type="EMBL" id="DRZC01000001">
    <property type="protein sequence ID" value="HHQ79841.1"/>
    <property type="molecule type" value="Genomic_DNA"/>
</dbReference>
<name>A0A7J3ZI60_9CREN</name>
<proteinExistence type="predicted"/>
<evidence type="ECO:0000259" key="1">
    <source>
        <dbReference type="Pfam" id="PF04126"/>
    </source>
</evidence>
<dbReference type="Pfam" id="PF04126">
    <property type="entry name" value="Cyclophil_like"/>
    <property type="match status" value="1"/>
</dbReference>
<comment type="caution">
    <text evidence="2">The sequence shown here is derived from an EMBL/GenBank/DDBJ whole genome shotgun (WGS) entry which is preliminary data.</text>
</comment>